<geneLocation type="mitochondrion" evidence="2"/>
<evidence type="ECO:0000313" key="2">
    <source>
        <dbReference type="EMBL" id="AJV88754.1"/>
    </source>
</evidence>
<accession>A0A0U1ZHZ5</accession>
<keyword evidence="2" id="KW-0496">Mitochondrion</keyword>
<keyword evidence="1" id="KW-1133">Transmembrane helix</keyword>
<feature type="transmembrane region" description="Helical" evidence="1">
    <location>
        <begin position="12"/>
        <end position="38"/>
    </location>
</feature>
<protein>
    <submittedName>
        <fullName evidence="2">NADH dehydrogenase subunit 4L</fullName>
    </submittedName>
</protein>
<feature type="transmembrane region" description="Helical" evidence="1">
    <location>
        <begin position="44"/>
        <end position="67"/>
    </location>
</feature>
<name>A0A0U1ZHZ5_9ACAR</name>
<gene>
    <name evidence="2" type="primary">ND4L</name>
</gene>
<keyword evidence="1" id="KW-0812">Transmembrane</keyword>
<dbReference type="AlphaFoldDB" id="A0A0U1ZHZ5"/>
<sequence>MMFIIGFSSILFLCDGILNVLISLEFMILSIFILFYFTYYNENILELLMFLVFMVGESVLGLILLTLKINFTSSDNILMLNVY</sequence>
<proteinExistence type="predicted"/>
<evidence type="ECO:0000256" key="1">
    <source>
        <dbReference type="SAM" id="Phobius"/>
    </source>
</evidence>
<dbReference type="Gene3D" id="1.10.287.3510">
    <property type="match status" value="1"/>
</dbReference>
<dbReference type="EMBL" id="KM999989">
    <property type="protein sequence ID" value="AJV88754.1"/>
    <property type="molecule type" value="Genomic_DNA"/>
</dbReference>
<organism evidence="2">
    <name type="scientific">Euseius nicholsi</name>
    <dbReference type="NCBI Taxonomy" id="702746"/>
    <lineage>
        <taxon>Eukaryota</taxon>
        <taxon>Metazoa</taxon>
        <taxon>Ecdysozoa</taxon>
        <taxon>Arthropoda</taxon>
        <taxon>Chelicerata</taxon>
        <taxon>Arachnida</taxon>
        <taxon>Acari</taxon>
        <taxon>Parasitiformes</taxon>
        <taxon>Mesostigmata</taxon>
        <taxon>Gamasina</taxon>
        <taxon>Phytoseioidea</taxon>
        <taxon>Phytoseiidae</taxon>
        <taxon>Amblyseiinae</taxon>
        <taxon>Euseius</taxon>
    </lineage>
</organism>
<keyword evidence="1" id="KW-0472">Membrane</keyword>
<reference evidence="2" key="1">
    <citation type="journal article" date="2014" name="Mitochondrial DNA">
        <title>Complete Mitochondrial Genome of Euseius nicholsi (Ehara et Lee) (Acari:Phytoseiidae).</title>
        <authorList>
            <person name="Xin T."/>
            <person name="Que S."/>
            <person name="Zou Z."/>
            <person name="Wang J."/>
            <person name="Li L."/>
            <person name="Xia B."/>
        </authorList>
    </citation>
    <scope>NUCLEOTIDE SEQUENCE</scope>
</reference>